<name>A0A1Y6LA45_ZYMTR</name>
<dbReference type="EMBL" id="LT882677">
    <property type="protein sequence ID" value="SMY21323.1"/>
    <property type="molecule type" value="Genomic_DNA"/>
</dbReference>
<sequence>MEDEGYSSPCEGPDEPQIPINEPSRNTGKLWEETIHANGPKDRPLGKHASRHVEFQHGAIGSRIKQRRIEVSYDAFCKSLDHEYAFAPSPGIVATPSLTCIFSSFP</sequence>
<gene>
    <name evidence="2" type="ORF">ZT1A5_G2761</name>
</gene>
<reference evidence="2 3" key="1">
    <citation type="submission" date="2016-10" db="EMBL/GenBank/DDBJ databases">
        <authorList>
            <person name="Varghese N."/>
        </authorList>
    </citation>
    <scope>NUCLEOTIDE SEQUENCE [LARGE SCALE GENOMIC DNA]</scope>
</reference>
<evidence type="ECO:0000313" key="3">
    <source>
        <dbReference type="Proteomes" id="UP000215453"/>
    </source>
</evidence>
<proteinExistence type="predicted"/>
<protein>
    <submittedName>
        <fullName evidence="2">Uncharacterized protein</fullName>
    </submittedName>
</protein>
<organism evidence="2 3">
    <name type="scientific">Zymoseptoria tritici ST99CH_1A5</name>
    <dbReference type="NCBI Taxonomy" id="1276529"/>
    <lineage>
        <taxon>Eukaryota</taxon>
        <taxon>Fungi</taxon>
        <taxon>Dikarya</taxon>
        <taxon>Ascomycota</taxon>
        <taxon>Pezizomycotina</taxon>
        <taxon>Dothideomycetes</taxon>
        <taxon>Dothideomycetidae</taxon>
        <taxon>Mycosphaerellales</taxon>
        <taxon>Mycosphaerellaceae</taxon>
        <taxon>Zymoseptoria</taxon>
    </lineage>
</organism>
<feature type="region of interest" description="Disordered" evidence="1">
    <location>
        <begin position="1"/>
        <end position="27"/>
    </location>
</feature>
<evidence type="ECO:0000256" key="1">
    <source>
        <dbReference type="SAM" id="MobiDB-lite"/>
    </source>
</evidence>
<dbReference type="AlphaFoldDB" id="A0A1Y6LA45"/>
<evidence type="ECO:0000313" key="2">
    <source>
        <dbReference type="EMBL" id="SMY21323.1"/>
    </source>
</evidence>
<accession>A0A1Y6LA45</accession>
<dbReference type="Proteomes" id="UP000215453">
    <property type="component" value="Chromosome 2"/>
</dbReference>